<dbReference type="InterPro" id="IPR027417">
    <property type="entry name" value="P-loop_NTPase"/>
</dbReference>
<comment type="caution">
    <text evidence="7">The sequence shown here is derived from an EMBL/GenBank/DDBJ whole genome shotgun (WGS) entry which is preliminary data.</text>
</comment>
<dbReference type="CDD" id="cd03224">
    <property type="entry name" value="ABC_TM1139_LivF_branched"/>
    <property type="match status" value="1"/>
</dbReference>
<feature type="domain" description="ABC transporter" evidence="6">
    <location>
        <begin position="7"/>
        <end position="240"/>
    </location>
</feature>
<evidence type="ECO:0000313" key="7">
    <source>
        <dbReference type="EMBL" id="NKY31473.1"/>
    </source>
</evidence>
<gene>
    <name evidence="7" type="ORF">HGA13_00080</name>
</gene>
<dbReference type="SMART" id="SM00382">
    <property type="entry name" value="AAA"/>
    <property type="match status" value="1"/>
</dbReference>
<dbReference type="InterPro" id="IPR003439">
    <property type="entry name" value="ABC_transporter-like_ATP-bd"/>
</dbReference>
<evidence type="ECO:0000256" key="3">
    <source>
        <dbReference type="ARBA" id="ARBA00022741"/>
    </source>
</evidence>
<keyword evidence="3" id="KW-0547">Nucleotide-binding</keyword>
<sequence>MNDDVVLVAENVHAGYGPVPVVAAVDLRVSRGEILAVVGANGAGKTTLLSALSGLLPLAEGRLIVDGVPVRKAGPNQLIELGVALVPEGRRLFNGLTVDEHLRMGLWKQRLSRRVAAERRDRVTELFPILHERRSSPAEVLSGGEQQMLAIGLALMRAPRLLMLDEPSIGLAPVIIDRVFDVLASLRAEGQAIIIVEQRVQKVLERADRAAVLQNGRVVVTGLAAALVDDPRLRAAYLGTKEVR</sequence>
<dbReference type="AlphaFoldDB" id="A0A846X9X1"/>
<dbReference type="EMBL" id="JAAXOO010000001">
    <property type="protein sequence ID" value="NKY31473.1"/>
    <property type="molecule type" value="Genomic_DNA"/>
</dbReference>
<dbReference type="GO" id="GO:0016887">
    <property type="term" value="F:ATP hydrolysis activity"/>
    <property type="evidence" value="ECO:0007669"/>
    <property type="project" value="InterPro"/>
</dbReference>
<dbReference type="Proteomes" id="UP000565715">
    <property type="component" value="Unassembled WGS sequence"/>
</dbReference>
<dbReference type="PANTHER" id="PTHR43820:SF4">
    <property type="entry name" value="HIGH-AFFINITY BRANCHED-CHAIN AMINO ACID TRANSPORT ATP-BINDING PROTEIN LIVF"/>
    <property type="match status" value="1"/>
</dbReference>
<dbReference type="GO" id="GO:0015658">
    <property type="term" value="F:branched-chain amino acid transmembrane transporter activity"/>
    <property type="evidence" value="ECO:0007669"/>
    <property type="project" value="TreeGrafter"/>
</dbReference>
<dbReference type="PROSITE" id="PS00211">
    <property type="entry name" value="ABC_TRANSPORTER_1"/>
    <property type="match status" value="1"/>
</dbReference>
<keyword evidence="2" id="KW-0813">Transport</keyword>
<dbReference type="PANTHER" id="PTHR43820">
    <property type="entry name" value="HIGH-AFFINITY BRANCHED-CHAIN AMINO ACID TRANSPORT ATP-BINDING PROTEIN LIVF"/>
    <property type="match status" value="1"/>
</dbReference>
<evidence type="ECO:0000256" key="1">
    <source>
        <dbReference type="ARBA" id="ARBA00005417"/>
    </source>
</evidence>
<comment type="similarity">
    <text evidence="1">Belongs to the ABC transporter superfamily.</text>
</comment>
<dbReference type="InterPro" id="IPR003593">
    <property type="entry name" value="AAA+_ATPase"/>
</dbReference>
<dbReference type="GO" id="GO:0015807">
    <property type="term" value="P:L-amino acid transport"/>
    <property type="evidence" value="ECO:0007669"/>
    <property type="project" value="TreeGrafter"/>
</dbReference>
<keyword evidence="5" id="KW-0029">Amino-acid transport</keyword>
<evidence type="ECO:0000259" key="6">
    <source>
        <dbReference type="PROSITE" id="PS50893"/>
    </source>
</evidence>
<proteinExistence type="inferred from homology"/>
<evidence type="ECO:0000256" key="5">
    <source>
        <dbReference type="ARBA" id="ARBA00022970"/>
    </source>
</evidence>
<evidence type="ECO:0000313" key="8">
    <source>
        <dbReference type="Proteomes" id="UP000565715"/>
    </source>
</evidence>
<dbReference type="SUPFAM" id="SSF52540">
    <property type="entry name" value="P-loop containing nucleoside triphosphate hydrolases"/>
    <property type="match status" value="1"/>
</dbReference>
<protein>
    <submittedName>
        <fullName evidence="7">ABC transporter ATP-binding protein</fullName>
    </submittedName>
</protein>
<dbReference type="RefSeq" id="WP_068049690.1">
    <property type="nucleotide sequence ID" value="NZ_JAAXOO010000001.1"/>
</dbReference>
<keyword evidence="8" id="KW-1185">Reference proteome</keyword>
<reference evidence="7 8" key="1">
    <citation type="submission" date="2020-04" db="EMBL/GenBank/DDBJ databases">
        <title>MicrobeNet Type strains.</title>
        <authorList>
            <person name="Nicholson A.C."/>
        </authorList>
    </citation>
    <scope>NUCLEOTIDE SEQUENCE [LARGE SCALE GENOMIC DNA]</scope>
    <source>
        <strain evidence="7 8">DSM 45078</strain>
    </source>
</reference>
<accession>A0A846X9X1</accession>
<dbReference type="PROSITE" id="PS50893">
    <property type="entry name" value="ABC_TRANSPORTER_2"/>
    <property type="match status" value="1"/>
</dbReference>
<keyword evidence="4 7" id="KW-0067">ATP-binding</keyword>
<dbReference type="InterPro" id="IPR017871">
    <property type="entry name" value="ABC_transporter-like_CS"/>
</dbReference>
<evidence type="ECO:0000256" key="4">
    <source>
        <dbReference type="ARBA" id="ARBA00022840"/>
    </source>
</evidence>
<dbReference type="Gene3D" id="3.40.50.300">
    <property type="entry name" value="P-loop containing nucleotide triphosphate hydrolases"/>
    <property type="match status" value="1"/>
</dbReference>
<organism evidence="7 8">
    <name type="scientific">Nocardia speluncae</name>
    <dbReference type="NCBI Taxonomy" id="419477"/>
    <lineage>
        <taxon>Bacteria</taxon>
        <taxon>Bacillati</taxon>
        <taxon>Actinomycetota</taxon>
        <taxon>Actinomycetes</taxon>
        <taxon>Mycobacteriales</taxon>
        <taxon>Nocardiaceae</taxon>
        <taxon>Nocardia</taxon>
    </lineage>
</organism>
<dbReference type="Pfam" id="PF00005">
    <property type="entry name" value="ABC_tran"/>
    <property type="match status" value="1"/>
</dbReference>
<name>A0A846X9X1_9NOCA</name>
<evidence type="ECO:0000256" key="2">
    <source>
        <dbReference type="ARBA" id="ARBA00022448"/>
    </source>
</evidence>
<dbReference type="InterPro" id="IPR052156">
    <property type="entry name" value="BCAA_Transport_ATP-bd_LivF"/>
</dbReference>
<dbReference type="GO" id="GO:0005524">
    <property type="term" value="F:ATP binding"/>
    <property type="evidence" value="ECO:0007669"/>
    <property type="project" value="UniProtKB-KW"/>
</dbReference>